<evidence type="ECO:0000256" key="4">
    <source>
        <dbReference type="ARBA" id="ARBA00023136"/>
    </source>
</evidence>
<dbReference type="Gene3D" id="1.20.120.1630">
    <property type="match status" value="1"/>
</dbReference>
<keyword evidence="4 5" id="KW-0472">Membrane</keyword>
<dbReference type="EMBL" id="JADIKK010000008">
    <property type="protein sequence ID" value="MFK2877867.1"/>
    <property type="molecule type" value="Genomic_DNA"/>
</dbReference>
<organism evidence="6 7">
    <name type="scientific">Rhodanobacter hydrolyticus</name>
    <dbReference type="NCBI Taxonomy" id="2250595"/>
    <lineage>
        <taxon>Bacteria</taxon>
        <taxon>Pseudomonadati</taxon>
        <taxon>Pseudomonadota</taxon>
        <taxon>Gammaproteobacteria</taxon>
        <taxon>Lysobacterales</taxon>
        <taxon>Rhodanobacteraceae</taxon>
        <taxon>Rhodanobacter</taxon>
    </lineage>
</organism>
<dbReference type="PANTHER" id="PTHR43847">
    <property type="entry name" value="BLL3993 PROTEIN"/>
    <property type="match status" value="1"/>
</dbReference>
<proteinExistence type="predicted"/>
<keyword evidence="3 5" id="KW-1133">Transmembrane helix</keyword>
<evidence type="ECO:0000256" key="5">
    <source>
        <dbReference type="SAM" id="Phobius"/>
    </source>
</evidence>
<comment type="caution">
    <text evidence="6">The sequence shown here is derived from an EMBL/GenBank/DDBJ whole genome shotgun (WGS) entry which is preliminary data.</text>
</comment>
<protein>
    <submittedName>
        <fullName evidence="6">Isoprenylcysteine carboxylmethyltransferase family protein</fullName>
    </submittedName>
</protein>
<reference evidence="6 7" key="1">
    <citation type="submission" date="2020-10" db="EMBL/GenBank/DDBJ databases">
        <title>Phylogeny of dyella-like bacteria.</title>
        <authorList>
            <person name="Fu J."/>
        </authorList>
    </citation>
    <scope>NUCLEOTIDE SEQUENCE [LARGE SCALE GENOMIC DNA]</scope>
    <source>
        <strain evidence="6 7">KACC 19113</strain>
    </source>
</reference>
<gene>
    <name evidence="6" type="ORF">ISP25_12365</name>
</gene>
<feature type="transmembrane region" description="Helical" evidence="5">
    <location>
        <begin position="45"/>
        <end position="65"/>
    </location>
</feature>
<keyword evidence="7" id="KW-1185">Reference proteome</keyword>
<accession>A0ABW8J6F5</accession>
<dbReference type="PANTHER" id="PTHR43847:SF1">
    <property type="entry name" value="BLL3993 PROTEIN"/>
    <property type="match status" value="1"/>
</dbReference>
<dbReference type="InterPro" id="IPR007318">
    <property type="entry name" value="Phopholipid_MeTrfase"/>
</dbReference>
<dbReference type="Pfam" id="PF04191">
    <property type="entry name" value="PEMT"/>
    <property type="match status" value="1"/>
</dbReference>
<comment type="subcellular location">
    <subcellularLocation>
        <location evidence="1">Endomembrane system</location>
        <topology evidence="1">Multi-pass membrane protein</topology>
    </subcellularLocation>
</comment>
<dbReference type="InterPro" id="IPR052527">
    <property type="entry name" value="Metal_cation-efflux_comp"/>
</dbReference>
<evidence type="ECO:0000256" key="3">
    <source>
        <dbReference type="ARBA" id="ARBA00022989"/>
    </source>
</evidence>
<evidence type="ECO:0000256" key="2">
    <source>
        <dbReference type="ARBA" id="ARBA00022692"/>
    </source>
</evidence>
<evidence type="ECO:0000313" key="6">
    <source>
        <dbReference type="EMBL" id="MFK2877867.1"/>
    </source>
</evidence>
<keyword evidence="2 5" id="KW-0812">Transmembrane</keyword>
<evidence type="ECO:0000256" key="1">
    <source>
        <dbReference type="ARBA" id="ARBA00004127"/>
    </source>
</evidence>
<feature type="transmembrane region" description="Helical" evidence="5">
    <location>
        <begin position="7"/>
        <end position="25"/>
    </location>
</feature>
<dbReference type="Proteomes" id="UP001620339">
    <property type="component" value="Unassembled WGS sequence"/>
</dbReference>
<feature type="transmembrane region" description="Helical" evidence="5">
    <location>
        <begin position="77"/>
        <end position="99"/>
    </location>
</feature>
<name>A0ABW8J6F5_9GAMM</name>
<sequence>MSPFENYTKLAVAVIWVAWLLYWFISAFGNKAAARVDGWASFLTYRVPLILAFLLLFGRALGRFWPWLGQRFLPHGMAWPCVGLAVLLLGLAFACWARVALGRNWSATVQLKQGHELVTAGPYRWVRHPIYTGMLSGVLGSALVIGEWRGLIALVLVFASFAYKLRHEESWMREQFGATYTEYMRHTKALIPGLL</sequence>
<evidence type="ECO:0000313" key="7">
    <source>
        <dbReference type="Proteomes" id="UP001620339"/>
    </source>
</evidence>